<sequence>MVDHADRPLQKPIMLVEHGVCQLPNQKEAIA</sequence>
<dbReference type="Proteomes" id="UP000003577">
    <property type="component" value="Unassembled WGS sequence"/>
</dbReference>
<evidence type="ECO:0000313" key="2">
    <source>
        <dbReference type="Proteomes" id="UP000003577"/>
    </source>
</evidence>
<dbReference type="HOGENOM" id="CLU_3398282_0_0_9"/>
<dbReference type="EMBL" id="AAVP02000013">
    <property type="protein sequence ID" value="EDK23573.1"/>
    <property type="molecule type" value="Genomic_DNA"/>
</dbReference>
<dbReference type="PaxDb" id="411460-RUMTOR_02254"/>
<organism evidence="1 2">
    <name type="scientific">[Ruminococcus] torques ATCC 27756</name>
    <dbReference type="NCBI Taxonomy" id="411460"/>
    <lineage>
        <taxon>Bacteria</taxon>
        <taxon>Bacillati</taxon>
        <taxon>Bacillota</taxon>
        <taxon>Clostridia</taxon>
        <taxon>Lachnospirales</taxon>
        <taxon>Lachnospiraceae</taxon>
        <taxon>Mediterraneibacter</taxon>
    </lineage>
</organism>
<accession>A5KPS0</accession>
<reference evidence="1 2" key="1">
    <citation type="submission" date="2007-03" db="EMBL/GenBank/DDBJ databases">
        <authorList>
            <person name="Fulton L."/>
            <person name="Clifton S."/>
            <person name="Fulton B."/>
            <person name="Xu J."/>
            <person name="Minx P."/>
            <person name="Pepin K.H."/>
            <person name="Johnson M."/>
            <person name="Thiruvilangam P."/>
            <person name="Bhonagiri V."/>
            <person name="Nash W.E."/>
            <person name="Mardis E.R."/>
            <person name="Wilson R.K."/>
        </authorList>
    </citation>
    <scope>NUCLEOTIDE SEQUENCE [LARGE SCALE GENOMIC DNA]</scope>
    <source>
        <strain evidence="1 2">ATCC 27756</strain>
    </source>
</reference>
<proteinExistence type="predicted"/>
<evidence type="ECO:0000313" key="1">
    <source>
        <dbReference type="EMBL" id="EDK23573.1"/>
    </source>
</evidence>
<dbReference type="AlphaFoldDB" id="A5KPS0"/>
<protein>
    <submittedName>
        <fullName evidence="1">Uncharacterized protein</fullName>
    </submittedName>
</protein>
<gene>
    <name evidence="1" type="ORF">RUMTOR_02254</name>
</gene>
<reference evidence="1 2" key="2">
    <citation type="submission" date="2007-04" db="EMBL/GenBank/DDBJ databases">
        <title>Draft genome sequence of Ruminococcus torques (ATCC 27756).</title>
        <authorList>
            <person name="Sudarsanam P."/>
            <person name="Ley R."/>
            <person name="Guruge J."/>
            <person name="Turnbaugh P.J."/>
            <person name="Mahowald M."/>
            <person name="Liep D."/>
            <person name="Gordon J."/>
        </authorList>
    </citation>
    <scope>NUCLEOTIDE SEQUENCE [LARGE SCALE GENOMIC DNA]</scope>
    <source>
        <strain evidence="1 2">ATCC 27756</strain>
    </source>
</reference>
<comment type="caution">
    <text evidence="1">The sequence shown here is derived from an EMBL/GenBank/DDBJ whole genome shotgun (WGS) entry which is preliminary data.</text>
</comment>
<name>A5KPS0_9FIRM</name>